<evidence type="ECO:0000313" key="5">
    <source>
        <dbReference type="EMBL" id="RHF71975.1"/>
    </source>
</evidence>
<dbReference type="RefSeq" id="WP_118234444.1">
    <property type="nucleotide sequence ID" value="NZ_DAWDOM010000006.1"/>
</dbReference>
<dbReference type="Proteomes" id="UP000284676">
    <property type="component" value="Unassembled WGS sequence"/>
</dbReference>
<dbReference type="PANTHER" id="PTHR30502">
    <property type="entry name" value="2-KETO-3-DEOXY-L-RHAMNONATE ALDOLASE"/>
    <property type="match status" value="1"/>
</dbReference>
<dbReference type="Gene3D" id="3.20.20.60">
    <property type="entry name" value="Phosphoenolpyruvate-binding domains"/>
    <property type="match status" value="1"/>
</dbReference>
<dbReference type="InterPro" id="IPR015813">
    <property type="entry name" value="Pyrv/PenolPyrv_kinase-like_dom"/>
</dbReference>
<dbReference type="SUPFAM" id="SSF51621">
    <property type="entry name" value="Phosphoenolpyruvate/pyruvate domain"/>
    <property type="match status" value="1"/>
</dbReference>
<reference evidence="5 6" key="1">
    <citation type="submission" date="2018-08" db="EMBL/GenBank/DDBJ databases">
        <title>A genome reference for cultivated species of the human gut microbiota.</title>
        <authorList>
            <person name="Zou Y."/>
            <person name="Xue W."/>
            <person name="Luo G."/>
        </authorList>
    </citation>
    <scope>NUCLEOTIDE SEQUENCE [LARGE SCALE GENOMIC DNA]</scope>
    <source>
        <strain evidence="5 6">AM25-1</strain>
    </source>
</reference>
<evidence type="ECO:0000256" key="3">
    <source>
        <dbReference type="ARBA" id="ARBA00023239"/>
    </source>
</evidence>
<evidence type="ECO:0000256" key="2">
    <source>
        <dbReference type="ARBA" id="ARBA00022723"/>
    </source>
</evidence>
<evidence type="ECO:0000259" key="4">
    <source>
        <dbReference type="Pfam" id="PF03328"/>
    </source>
</evidence>
<dbReference type="InterPro" id="IPR050251">
    <property type="entry name" value="HpcH-HpaI_aldolase"/>
</dbReference>
<dbReference type="GO" id="GO:0016832">
    <property type="term" value="F:aldehyde-lyase activity"/>
    <property type="evidence" value="ECO:0007669"/>
    <property type="project" value="TreeGrafter"/>
</dbReference>
<keyword evidence="2" id="KW-0479">Metal-binding</keyword>
<keyword evidence="3" id="KW-0456">Lyase</keyword>
<evidence type="ECO:0000256" key="1">
    <source>
        <dbReference type="ARBA" id="ARBA00005568"/>
    </source>
</evidence>
<dbReference type="GO" id="GO:0046872">
    <property type="term" value="F:metal ion binding"/>
    <property type="evidence" value="ECO:0007669"/>
    <property type="project" value="UniProtKB-KW"/>
</dbReference>
<comment type="caution">
    <text evidence="5">The sequence shown here is derived from an EMBL/GenBank/DDBJ whole genome shotgun (WGS) entry which is preliminary data.</text>
</comment>
<protein>
    <submittedName>
        <fullName evidence="5">2-dehydro-3-deoxyglucarate aldolase</fullName>
    </submittedName>
</protein>
<dbReference type="GO" id="GO:0005737">
    <property type="term" value="C:cytoplasm"/>
    <property type="evidence" value="ECO:0007669"/>
    <property type="project" value="TreeGrafter"/>
</dbReference>
<name>A0A414PTR7_FUSMR</name>
<dbReference type="EMBL" id="QRHL01000011">
    <property type="protein sequence ID" value="RHF71975.1"/>
    <property type="molecule type" value="Genomic_DNA"/>
</dbReference>
<evidence type="ECO:0000313" key="6">
    <source>
        <dbReference type="Proteomes" id="UP000284676"/>
    </source>
</evidence>
<dbReference type="AlphaFoldDB" id="A0A414PTR7"/>
<gene>
    <name evidence="5" type="ORF">DW663_07595</name>
</gene>
<sequence length="248" mass="27637">MKFKEKIKQDILFGSFVTFGLADIAEYTALLGFDFIVIDNEHGILNQSTILDMVRAAQCQGVPAIVRCTHDNVENIHKALDMGAEGILIPVINTAEDARNIVKASLYAPQGDRGIAFFTRAARYGMIEDKNLYLKKSNEESFISIQVETAQSIKNLDEILSVEEIDMFFIGPNDLAASMGYSNSDPKVLETIKETIEKINKVGKIAGIFVNNSEEAKRAIEWGAKFILTSITPYMTRGAKKYLEEVRN</sequence>
<organism evidence="5 6">
    <name type="scientific">Fusobacterium mortiferum</name>
    <dbReference type="NCBI Taxonomy" id="850"/>
    <lineage>
        <taxon>Bacteria</taxon>
        <taxon>Fusobacteriati</taxon>
        <taxon>Fusobacteriota</taxon>
        <taxon>Fusobacteriia</taxon>
        <taxon>Fusobacteriales</taxon>
        <taxon>Fusobacteriaceae</taxon>
        <taxon>Fusobacterium</taxon>
    </lineage>
</organism>
<comment type="similarity">
    <text evidence="1">Belongs to the HpcH/HpaI aldolase family.</text>
</comment>
<dbReference type="PANTHER" id="PTHR30502:SF0">
    <property type="entry name" value="PHOSPHOENOLPYRUVATE CARBOXYLASE FAMILY PROTEIN"/>
    <property type="match status" value="1"/>
</dbReference>
<proteinExistence type="inferred from homology"/>
<dbReference type="Pfam" id="PF03328">
    <property type="entry name" value="HpcH_HpaI"/>
    <property type="match status" value="1"/>
</dbReference>
<dbReference type="InterPro" id="IPR005000">
    <property type="entry name" value="Aldolase/citrate-lyase_domain"/>
</dbReference>
<dbReference type="InterPro" id="IPR040442">
    <property type="entry name" value="Pyrv_kinase-like_dom_sf"/>
</dbReference>
<accession>A0A414PTR7</accession>
<feature type="domain" description="HpcH/HpaI aldolase/citrate lyase" evidence="4">
    <location>
        <begin position="16"/>
        <end position="227"/>
    </location>
</feature>